<proteinExistence type="predicted"/>
<gene>
    <name evidence="1" type="ORF">Bca52824_027205</name>
</gene>
<dbReference type="EMBL" id="JAAMPC010000006">
    <property type="protein sequence ID" value="KAG2307457.1"/>
    <property type="molecule type" value="Genomic_DNA"/>
</dbReference>
<reference evidence="1 2" key="1">
    <citation type="submission" date="2020-02" db="EMBL/GenBank/DDBJ databases">
        <authorList>
            <person name="Ma Q."/>
            <person name="Huang Y."/>
            <person name="Song X."/>
            <person name="Pei D."/>
        </authorList>
    </citation>
    <scope>NUCLEOTIDE SEQUENCE [LARGE SCALE GENOMIC DNA]</scope>
    <source>
        <strain evidence="1">Sxm20200214</strain>
        <tissue evidence="1">Leaf</tissue>
    </source>
</reference>
<dbReference type="AlphaFoldDB" id="A0A8X7V9L9"/>
<organism evidence="1 2">
    <name type="scientific">Brassica carinata</name>
    <name type="common">Ethiopian mustard</name>
    <name type="synonym">Abyssinian cabbage</name>
    <dbReference type="NCBI Taxonomy" id="52824"/>
    <lineage>
        <taxon>Eukaryota</taxon>
        <taxon>Viridiplantae</taxon>
        <taxon>Streptophyta</taxon>
        <taxon>Embryophyta</taxon>
        <taxon>Tracheophyta</taxon>
        <taxon>Spermatophyta</taxon>
        <taxon>Magnoliopsida</taxon>
        <taxon>eudicotyledons</taxon>
        <taxon>Gunneridae</taxon>
        <taxon>Pentapetalae</taxon>
        <taxon>rosids</taxon>
        <taxon>malvids</taxon>
        <taxon>Brassicales</taxon>
        <taxon>Brassicaceae</taxon>
        <taxon>Brassiceae</taxon>
        <taxon>Brassica</taxon>
    </lineage>
</organism>
<evidence type="ECO:0000313" key="2">
    <source>
        <dbReference type="Proteomes" id="UP000886595"/>
    </source>
</evidence>
<sequence>MSDPSYSDSDGTSYMEMVYFVNDSDFGIPERCPCRSQIIIQISTEAEAIPKKYFVCKDFKYDGLHRKKEWTEAIEDETRRLKTKVGDNESRMRSLGGLEYRFDGIDKASKKNDAEIAHLGYQIDEIDKASKKNADEIALLKAIIEKL</sequence>
<accession>A0A8X7V9L9</accession>
<comment type="caution">
    <text evidence="1">The sequence shown here is derived from an EMBL/GenBank/DDBJ whole genome shotgun (WGS) entry which is preliminary data.</text>
</comment>
<evidence type="ECO:0000313" key="1">
    <source>
        <dbReference type="EMBL" id="KAG2307457.1"/>
    </source>
</evidence>
<dbReference type="OrthoDB" id="1091705at2759"/>
<dbReference type="Proteomes" id="UP000886595">
    <property type="component" value="Unassembled WGS sequence"/>
</dbReference>
<keyword evidence="2" id="KW-1185">Reference proteome</keyword>
<name>A0A8X7V9L9_BRACI</name>
<protein>
    <submittedName>
        <fullName evidence="1">Uncharacterized protein</fullName>
    </submittedName>
</protein>